<gene>
    <name evidence="6" type="ORF">ASEP1449_LOCUS2707</name>
    <name evidence="7" type="ORF">ASEP1449_LOCUS2708</name>
</gene>
<comment type="subcellular location">
    <subcellularLocation>
        <location evidence="1">Membrane</location>
    </subcellularLocation>
</comment>
<reference evidence="7" key="1">
    <citation type="submission" date="2021-01" db="EMBL/GenBank/DDBJ databases">
        <authorList>
            <person name="Corre E."/>
            <person name="Pelletier E."/>
            <person name="Niang G."/>
            <person name="Scheremetjew M."/>
            <person name="Finn R."/>
            <person name="Kale V."/>
            <person name="Holt S."/>
            <person name="Cochrane G."/>
            <person name="Meng A."/>
            <person name="Brown T."/>
            <person name="Cohen L."/>
        </authorList>
    </citation>
    <scope>NUCLEOTIDE SEQUENCE</scope>
    <source>
        <strain evidence="7">CCMP2084</strain>
    </source>
</reference>
<evidence type="ECO:0000313" key="7">
    <source>
        <dbReference type="EMBL" id="CAD9810884.1"/>
    </source>
</evidence>
<dbReference type="InterPro" id="IPR001129">
    <property type="entry name" value="Membr-assoc_MAPEG"/>
</dbReference>
<dbReference type="Gene3D" id="1.20.120.550">
    <property type="entry name" value="Membrane associated eicosanoid/glutathione metabolism-like domain"/>
    <property type="match status" value="1"/>
</dbReference>
<feature type="transmembrane region" description="Helical" evidence="5">
    <location>
        <begin position="12"/>
        <end position="29"/>
    </location>
</feature>
<dbReference type="Pfam" id="PF01124">
    <property type="entry name" value="MAPEG"/>
    <property type="match status" value="1"/>
</dbReference>
<sequence length="142" mass="15997">MTSHDIQNAARITVVFSTLYMLTLVNQILTKKRLFQQFKAQGKSFHRYSAPEMLNADRLVANLLEWSLVFLSPLWSLAATGHLSEAATKIAWTYVGVRGLYCILVTTFGVNQNGYNLPLWAATLPGYFCLLYLAAQAFLLLF</sequence>
<dbReference type="EMBL" id="HBHQ01004087">
    <property type="protein sequence ID" value="CAD9810883.1"/>
    <property type="molecule type" value="Transcribed_RNA"/>
</dbReference>
<dbReference type="EMBL" id="HBHQ01004088">
    <property type="protein sequence ID" value="CAD9810884.1"/>
    <property type="molecule type" value="Transcribed_RNA"/>
</dbReference>
<name>A0A6T7FBR8_9STRA</name>
<feature type="transmembrane region" description="Helical" evidence="5">
    <location>
        <begin position="90"/>
        <end position="110"/>
    </location>
</feature>
<evidence type="ECO:0000256" key="1">
    <source>
        <dbReference type="ARBA" id="ARBA00004370"/>
    </source>
</evidence>
<evidence type="ECO:0000256" key="2">
    <source>
        <dbReference type="ARBA" id="ARBA00022692"/>
    </source>
</evidence>
<evidence type="ECO:0000313" key="6">
    <source>
        <dbReference type="EMBL" id="CAD9810883.1"/>
    </source>
</evidence>
<dbReference type="InterPro" id="IPR023352">
    <property type="entry name" value="MAPEG-like_dom_sf"/>
</dbReference>
<proteinExistence type="predicted"/>
<evidence type="ECO:0000256" key="5">
    <source>
        <dbReference type="SAM" id="Phobius"/>
    </source>
</evidence>
<organism evidence="7">
    <name type="scientific">Attheya septentrionalis</name>
    <dbReference type="NCBI Taxonomy" id="420275"/>
    <lineage>
        <taxon>Eukaryota</taxon>
        <taxon>Sar</taxon>
        <taxon>Stramenopiles</taxon>
        <taxon>Ochrophyta</taxon>
        <taxon>Bacillariophyta</taxon>
        <taxon>Coscinodiscophyceae</taxon>
        <taxon>Chaetocerotophycidae</taxon>
        <taxon>Chaetocerotales</taxon>
        <taxon>Attheyaceae</taxon>
        <taxon>Attheya</taxon>
    </lineage>
</organism>
<keyword evidence="3 5" id="KW-1133">Transmembrane helix</keyword>
<dbReference type="AlphaFoldDB" id="A0A6T7FBR8"/>
<evidence type="ECO:0000256" key="4">
    <source>
        <dbReference type="ARBA" id="ARBA00023136"/>
    </source>
</evidence>
<dbReference type="SUPFAM" id="SSF161084">
    <property type="entry name" value="MAPEG domain-like"/>
    <property type="match status" value="1"/>
</dbReference>
<keyword evidence="2 5" id="KW-0812">Transmembrane</keyword>
<evidence type="ECO:0000256" key="3">
    <source>
        <dbReference type="ARBA" id="ARBA00022989"/>
    </source>
</evidence>
<accession>A0A6T7FBR8</accession>
<keyword evidence="4 5" id="KW-0472">Membrane</keyword>
<feature type="transmembrane region" description="Helical" evidence="5">
    <location>
        <begin position="117"/>
        <end position="141"/>
    </location>
</feature>
<dbReference type="GO" id="GO:0016020">
    <property type="term" value="C:membrane"/>
    <property type="evidence" value="ECO:0007669"/>
    <property type="project" value="UniProtKB-SubCell"/>
</dbReference>
<protein>
    <submittedName>
        <fullName evidence="7">Uncharacterized protein</fullName>
    </submittedName>
</protein>